<dbReference type="InterPro" id="IPR023996">
    <property type="entry name" value="TonB-dep_OMP_SusC/RagA"/>
</dbReference>
<evidence type="ECO:0000259" key="8">
    <source>
        <dbReference type="Pfam" id="PF07715"/>
    </source>
</evidence>
<evidence type="ECO:0000256" key="7">
    <source>
        <dbReference type="PROSITE-ProRule" id="PRU01360"/>
    </source>
</evidence>
<dbReference type="NCBIfam" id="TIGR04057">
    <property type="entry name" value="SusC_RagA_signa"/>
    <property type="match status" value="1"/>
</dbReference>
<feature type="domain" description="TonB-dependent receptor plug" evidence="8">
    <location>
        <begin position="82"/>
        <end position="187"/>
    </location>
</feature>
<organism evidence="9 10">
    <name type="scientific">Chryseobacterium gambrini</name>
    <dbReference type="NCBI Taxonomy" id="373672"/>
    <lineage>
        <taxon>Bacteria</taxon>
        <taxon>Pseudomonadati</taxon>
        <taxon>Bacteroidota</taxon>
        <taxon>Flavobacteriia</taxon>
        <taxon>Flavobacteriales</taxon>
        <taxon>Weeksellaceae</taxon>
        <taxon>Chryseobacterium group</taxon>
        <taxon>Chryseobacterium</taxon>
    </lineage>
</organism>
<comment type="subcellular location">
    <subcellularLocation>
        <location evidence="1 7">Cell outer membrane</location>
        <topology evidence="1 7">Multi-pass membrane protein</topology>
    </subcellularLocation>
</comment>
<dbReference type="GO" id="GO:0009279">
    <property type="term" value="C:cell outer membrane"/>
    <property type="evidence" value="ECO:0007669"/>
    <property type="project" value="UniProtKB-SubCell"/>
</dbReference>
<protein>
    <submittedName>
        <fullName evidence="9">TonB-linked outer membrane protein, SusC/RagA family</fullName>
    </submittedName>
</protein>
<proteinExistence type="inferred from homology"/>
<dbReference type="EMBL" id="FTOV01000009">
    <property type="protein sequence ID" value="SIT17794.1"/>
    <property type="molecule type" value="Genomic_DNA"/>
</dbReference>
<dbReference type="NCBIfam" id="TIGR04056">
    <property type="entry name" value="OMP_RagA_SusC"/>
    <property type="match status" value="1"/>
</dbReference>
<evidence type="ECO:0000256" key="3">
    <source>
        <dbReference type="ARBA" id="ARBA00022452"/>
    </source>
</evidence>
<keyword evidence="3 7" id="KW-1134">Transmembrane beta strand</keyword>
<dbReference type="Pfam" id="PF07715">
    <property type="entry name" value="Plug"/>
    <property type="match status" value="1"/>
</dbReference>
<name>A0A1N7Q4M1_9FLAO</name>
<reference evidence="9 10" key="1">
    <citation type="submission" date="2017-01" db="EMBL/GenBank/DDBJ databases">
        <authorList>
            <person name="Mah S.A."/>
            <person name="Swanson W.J."/>
            <person name="Moy G.W."/>
            <person name="Vacquier V.D."/>
        </authorList>
    </citation>
    <scope>NUCLEOTIDE SEQUENCE [LARGE SCALE GENOMIC DNA]</scope>
    <source>
        <strain evidence="9 10">DSM 18014</strain>
    </source>
</reference>
<evidence type="ECO:0000256" key="5">
    <source>
        <dbReference type="ARBA" id="ARBA00023136"/>
    </source>
</evidence>
<dbReference type="PROSITE" id="PS52016">
    <property type="entry name" value="TONB_DEPENDENT_REC_3"/>
    <property type="match status" value="1"/>
</dbReference>
<dbReference type="Gene3D" id="2.40.170.20">
    <property type="entry name" value="TonB-dependent receptor, beta-barrel domain"/>
    <property type="match status" value="1"/>
</dbReference>
<dbReference type="InterPro" id="IPR023997">
    <property type="entry name" value="TonB-dep_OMP_SusC/RagA_CS"/>
</dbReference>
<keyword evidence="5 7" id="KW-0472">Membrane</keyword>
<evidence type="ECO:0000256" key="1">
    <source>
        <dbReference type="ARBA" id="ARBA00004571"/>
    </source>
</evidence>
<dbReference type="InterPro" id="IPR012910">
    <property type="entry name" value="Plug_dom"/>
</dbReference>
<dbReference type="AlphaFoldDB" id="A0A1N7Q4M1"/>
<dbReference type="STRING" id="373672.SAMN05421785_10929"/>
<keyword evidence="2 7" id="KW-0813">Transport</keyword>
<evidence type="ECO:0000313" key="10">
    <source>
        <dbReference type="Proteomes" id="UP000185781"/>
    </source>
</evidence>
<evidence type="ECO:0000313" key="9">
    <source>
        <dbReference type="EMBL" id="SIT17794.1"/>
    </source>
</evidence>
<dbReference type="InterPro" id="IPR036942">
    <property type="entry name" value="Beta-barrel_TonB_sf"/>
</dbReference>
<keyword evidence="6 7" id="KW-0998">Cell outer membrane</keyword>
<evidence type="ECO:0000256" key="4">
    <source>
        <dbReference type="ARBA" id="ARBA00022692"/>
    </source>
</evidence>
<dbReference type="Gene3D" id="2.170.130.10">
    <property type="entry name" value="TonB-dependent receptor, plug domain"/>
    <property type="match status" value="1"/>
</dbReference>
<dbReference type="InterPro" id="IPR039426">
    <property type="entry name" value="TonB-dep_rcpt-like"/>
</dbReference>
<dbReference type="Proteomes" id="UP000185781">
    <property type="component" value="Unassembled WGS sequence"/>
</dbReference>
<comment type="similarity">
    <text evidence="7">Belongs to the TonB-dependent receptor family.</text>
</comment>
<dbReference type="SUPFAM" id="SSF56935">
    <property type="entry name" value="Porins"/>
    <property type="match status" value="1"/>
</dbReference>
<dbReference type="InterPro" id="IPR037066">
    <property type="entry name" value="Plug_dom_sf"/>
</dbReference>
<accession>A0A1N7Q4M1</accession>
<evidence type="ECO:0000256" key="6">
    <source>
        <dbReference type="ARBA" id="ARBA00023237"/>
    </source>
</evidence>
<sequence length="979" mass="108736">MSFIEDILFLSKKDAQKLLFLISELIVRIKLNYMKQSDLKYSCLIAVLYFGMNVNAQTTPKDTVPKEQKIEEVVMIGYGSAKKRDLTGSIAKISGSDVADKPNANAAASLQGKVAGLAVVNSGQPGSTPDIRIRGTVSRYNSRPLYVVDGIWSDNMDFVNSNDIESIEVLKDASSLAIFGVRGANGVIIVTTKRAKTGKPTINFSSSLGTKFLTGKPELTNAAEFRSLYDRNRANQGLAPYSYYNVFNADTDWIDAITNNGATIIKNDLSFSSSTEKNKTYFGIGHLEEQGIINNELLKRFNVNFNNEFSFSKNFKVGFSVNGSYTNNPRLQSYASSLVAVPIVQPFNNQVGLYNQLPIGLGDAQVGNPLLSVDYLNGTQLSKTYRILANAFAEVKFWNDFTFRTNYMVDFGMTRARGYNPVTKLYVGETGGTTNAFGGRQLTSVYQNSTDNIITQQEYLLTWNKNFGGHSITATAGYTVYDEKFEQMTGNVTQKAGDQNAIPWNKRFWYLDTYPFGDPATRTANSSEYDDGASISYLARVLYNYKGKYIFNASFRRDGSATFAADNPNQYQNFWALGAAWDLGKEEFMNNSFFSSLKLKGSYGQLGNRFSPYRYPNYPGYVSGANAVFANVGFQKDLYPGYVLAWQNSPDLKWEVITSYEVGFEASAFNNRLSVEGVYYNKKTKDLLNYVTGVQNYFRNSGEIENKGIEGSVSWRDKIGSDFSYSIGGNITTYNNKVISVFEPGYRIFDGNSVTEAGYPIGYFYGYVVEGVYQTNADVLLSPTSTLGTYGPGDLKFKDLNGDGKIDDKDRTIIGNPTPDFTYALNLNLNYKNWSLGIDVQGVYGNEVLRNWGNGSTFAQFNYRKDRLAAWNGPGTSNWEPIINDGNNYNTNNVSNYMIEDGSYVRLRNIQLGYNFNPSVAKSIGLSSLKLYLNAQNLVTWRNNSGFTPEAGGTPTQFGVDNGGYPLPIITTMGVNVTF</sequence>
<keyword evidence="4 7" id="KW-0812">Transmembrane</keyword>
<evidence type="ECO:0000256" key="2">
    <source>
        <dbReference type="ARBA" id="ARBA00022448"/>
    </source>
</evidence>
<gene>
    <name evidence="9" type="ORF">SAMN05421785_10929</name>
</gene>